<dbReference type="SUPFAM" id="SSF52833">
    <property type="entry name" value="Thioredoxin-like"/>
    <property type="match status" value="1"/>
</dbReference>
<dbReference type="NCBIfam" id="TIGR01068">
    <property type="entry name" value="thioredoxin"/>
    <property type="match status" value="1"/>
</dbReference>
<dbReference type="GO" id="GO:0005829">
    <property type="term" value="C:cytosol"/>
    <property type="evidence" value="ECO:0007669"/>
    <property type="project" value="TreeGrafter"/>
</dbReference>
<sequence>MALDVTDATFQADVVERSLSTPVIVDFWAPWCGPCKTLTPILEQATDATDGQVVLAKVNVDENPGLSQAFGIQSIPTVVIFQGGQPVDGFAGGQPQHVIEQLVRALLPDPTQVRVNELLSQGTEDSLRDAVALAPGNEDAVCSLAEHLVRTGGAEEALTLLTRLPETDRVRHIAATARLSLNPVDNYDEELTALLERVKDDEQARQEFLDILETMGPLDPRTAKFRKLLTARLF</sequence>
<dbReference type="GO" id="GO:0045454">
    <property type="term" value="P:cell redox homeostasis"/>
    <property type="evidence" value="ECO:0007669"/>
    <property type="project" value="TreeGrafter"/>
</dbReference>
<feature type="domain" description="Thioredoxin" evidence="5">
    <location>
        <begin position="1"/>
        <end position="108"/>
    </location>
</feature>
<keyword evidence="3" id="KW-1015">Disulfide bond</keyword>
<gene>
    <name evidence="6" type="ORF">UFOPK1572_00741</name>
    <name evidence="7" type="ORF">UFOPK1704_00197</name>
</gene>
<dbReference type="PROSITE" id="PS51352">
    <property type="entry name" value="THIOREDOXIN_2"/>
    <property type="match status" value="1"/>
</dbReference>
<dbReference type="PRINTS" id="PR00421">
    <property type="entry name" value="THIOREDOXIN"/>
</dbReference>
<dbReference type="CDD" id="cd02956">
    <property type="entry name" value="ybbN"/>
    <property type="match status" value="1"/>
</dbReference>
<dbReference type="PROSITE" id="PS00194">
    <property type="entry name" value="THIOREDOXIN_1"/>
    <property type="match status" value="1"/>
</dbReference>
<organism evidence="7">
    <name type="scientific">freshwater metagenome</name>
    <dbReference type="NCBI Taxonomy" id="449393"/>
    <lineage>
        <taxon>unclassified sequences</taxon>
        <taxon>metagenomes</taxon>
        <taxon>ecological metagenomes</taxon>
    </lineage>
</organism>
<evidence type="ECO:0000256" key="2">
    <source>
        <dbReference type="ARBA" id="ARBA00022982"/>
    </source>
</evidence>
<dbReference type="EMBL" id="CAEZTC010000079">
    <property type="protein sequence ID" value="CAB4559709.1"/>
    <property type="molecule type" value="Genomic_DNA"/>
</dbReference>
<dbReference type="PANTHER" id="PTHR45663:SF11">
    <property type="entry name" value="GEO12009P1"/>
    <property type="match status" value="1"/>
</dbReference>
<dbReference type="Gene3D" id="1.25.40.10">
    <property type="entry name" value="Tetratricopeptide repeat domain"/>
    <property type="match status" value="1"/>
</dbReference>
<accession>A0A6J6DT67</accession>
<keyword evidence="1" id="KW-0813">Transport</keyword>
<dbReference type="InterPro" id="IPR011990">
    <property type="entry name" value="TPR-like_helical_dom_sf"/>
</dbReference>
<dbReference type="Gene3D" id="3.40.30.10">
    <property type="entry name" value="Glutaredoxin"/>
    <property type="match status" value="1"/>
</dbReference>
<dbReference type="GO" id="GO:0006950">
    <property type="term" value="P:response to stress"/>
    <property type="evidence" value="ECO:0007669"/>
    <property type="project" value="UniProtKB-ARBA"/>
</dbReference>
<dbReference type="GO" id="GO:0015035">
    <property type="term" value="F:protein-disulfide reductase activity"/>
    <property type="evidence" value="ECO:0007669"/>
    <property type="project" value="InterPro"/>
</dbReference>
<dbReference type="AlphaFoldDB" id="A0A6J6DT67"/>
<keyword evidence="4" id="KW-0676">Redox-active center</keyword>
<dbReference type="Pfam" id="PF00085">
    <property type="entry name" value="Thioredoxin"/>
    <property type="match status" value="1"/>
</dbReference>
<name>A0A6J6DT67_9ZZZZ</name>
<evidence type="ECO:0000313" key="7">
    <source>
        <dbReference type="EMBL" id="CAB4566105.1"/>
    </source>
</evidence>
<dbReference type="InterPro" id="IPR017937">
    <property type="entry name" value="Thioredoxin_CS"/>
</dbReference>
<evidence type="ECO:0000313" key="6">
    <source>
        <dbReference type="EMBL" id="CAB4559709.1"/>
    </source>
</evidence>
<evidence type="ECO:0000259" key="5">
    <source>
        <dbReference type="PROSITE" id="PS51352"/>
    </source>
</evidence>
<dbReference type="InterPro" id="IPR036249">
    <property type="entry name" value="Thioredoxin-like_sf"/>
</dbReference>
<evidence type="ECO:0000256" key="4">
    <source>
        <dbReference type="ARBA" id="ARBA00023284"/>
    </source>
</evidence>
<dbReference type="EMBL" id="CAEZTQ010000021">
    <property type="protein sequence ID" value="CAB4566105.1"/>
    <property type="molecule type" value="Genomic_DNA"/>
</dbReference>
<dbReference type="FunFam" id="3.40.30.10:FF:000001">
    <property type="entry name" value="Thioredoxin"/>
    <property type="match status" value="1"/>
</dbReference>
<protein>
    <submittedName>
        <fullName evidence="7">Unannotated protein</fullName>
    </submittedName>
</protein>
<dbReference type="InterPro" id="IPR013766">
    <property type="entry name" value="Thioredoxin_domain"/>
</dbReference>
<reference evidence="7" key="1">
    <citation type="submission" date="2020-05" db="EMBL/GenBank/DDBJ databases">
        <authorList>
            <person name="Chiriac C."/>
            <person name="Salcher M."/>
            <person name="Ghai R."/>
            <person name="Kavagutti S V."/>
        </authorList>
    </citation>
    <scope>NUCLEOTIDE SEQUENCE</scope>
</reference>
<evidence type="ECO:0000256" key="1">
    <source>
        <dbReference type="ARBA" id="ARBA00022448"/>
    </source>
</evidence>
<proteinExistence type="predicted"/>
<keyword evidence="2" id="KW-0249">Electron transport</keyword>
<dbReference type="InterPro" id="IPR005746">
    <property type="entry name" value="Thioredoxin"/>
</dbReference>
<evidence type="ECO:0000256" key="3">
    <source>
        <dbReference type="ARBA" id="ARBA00023157"/>
    </source>
</evidence>
<dbReference type="Pfam" id="PF14561">
    <property type="entry name" value="TPR_20"/>
    <property type="match status" value="1"/>
</dbReference>
<dbReference type="PANTHER" id="PTHR45663">
    <property type="entry name" value="GEO12009P1"/>
    <property type="match status" value="1"/>
</dbReference>